<evidence type="ECO:0000313" key="2">
    <source>
        <dbReference type="EMBL" id="THU52844.1"/>
    </source>
</evidence>
<protein>
    <submittedName>
        <fullName evidence="2">Uncharacterized protein</fullName>
    </submittedName>
</protein>
<dbReference type="Proteomes" id="UP000317650">
    <property type="component" value="Chromosome 10"/>
</dbReference>
<dbReference type="AlphaFoldDB" id="A0A4S8IWW4"/>
<evidence type="ECO:0000313" key="3">
    <source>
        <dbReference type="Proteomes" id="UP000317650"/>
    </source>
</evidence>
<gene>
    <name evidence="2" type="ORF">C4D60_Mb10t08200</name>
</gene>
<feature type="region of interest" description="Disordered" evidence="1">
    <location>
        <begin position="254"/>
        <end position="277"/>
    </location>
</feature>
<accession>A0A4S8IWW4</accession>
<feature type="region of interest" description="Disordered" evidence="1">
    <location>
        <begin position="67"/>
        <end position="90"/>
    </location>
</feature>
<feature type="compositionally biased region" description="Low complexity" evidence="1">
    <location>
        <begin position="78"/>
        <end position="90"/>
    </location>
</feature>
<feature type="region of interest" description="Disordered" evidence="1">
    <location>
        <begin position="479"/>
        <end position="520"/>
    </location>
</feature>
<reference evidence="2 3" key="1">
    <citation type="journal article" date="2019" name="Nat. Plants">
        <title>Genome sequencing of Musa balbisiana reveals subgenome evolution and function divergence in polyploid bananas.</title>
        <authorList>
            <person name="Yao X."/>
        </authorList>
    </citation>
    <scope>NUCLEOTIDE SEQUENCE [LARGE SCALE GENOMIC DNA]</scope>
    <source>
        <strain evidence="3">cv. DH-PKW</strain>
        <tissue evidence="2">Leaves</tissue>
    </source>
</reference>
<organism evidence="2 3">
    <name type="scientific">Musa balbisiana</name>
    <name type="common">Banana</name>
    <dbReference type="NCBI Taxonomy" id="52838"/>
    <lineage>
        <taxon>Eukaryota</taxon>
        <taxon>Viridiplantae</taxon>
        <taxon>Streptophyta</taxon>
        <taxon>Embryophyta</taxon>
        <taxon>Tracheophyta</taxon>
        <taxon>Spermatophyta</taxon>
        <taxon>Magnoliopsida</taxon>
        <taxon>Liliopsida</taxon>
        <taxon>Zingiberales</taxon>
        <taxon>Musaceae</taxon>
        <taxon>Musa</taxon>
    </lineage>
</organism>
<comment type="caution">
    <text evidence="2">The sequence shown here is derived from an EMBL/GenBank/DDBJ whole genome shotgun (WGS) entry which is preliminary data.</text>
</comment>
<name>A0A4S8IWW4_MUSBA</name>
<keyword evidence="3" id="KW-1185">Reference proteome</keyword>
<sequence>MDVQMYCCGLSIDITPCELARTNGAEKFLGKILGGKRPKKKKKKKKKRQKRISFDITNYSRRGRTLNSRLDLREPNRHSSSSRSSTLSARHLLESKQNAKTGNELKQRTCGYNVEQLIDSFWLRCGTVRRCDGFVAAAASAAAALLRDVAHELVVAEERFHGLWREAHLQLHATPALPPRERRHLPVELVRPAAPNRRREAPPEVVSLVHGEPVGAAHRQSRPVRVPQWEAPRRRLPHRHTASDRLVSMRRHVAVQQPRRPAEVPPHHLPHSRRRRDALDRVPEVIGRHLGLHPVPAVHRHPERRHRLRRQLLPSPRHGPPHVGAQDLLLFVRHHRLRVVDLLAIYLGVGITDGRDVCEAVVGPRFELENGLPAEAEDPLSKRRIHRKRHLRAASAGEPKHRLGVAEVVSAKVRRQGGAAAAELRPRVEKVPERGPIDDGVVDGRAEEHGTVRELGELERGERAEMAVEADGAVEGEERLDRRRHIGGGGEKVGEGERVGGGVGEFDASVIAGDEDATVG</sequence>
<evidence type="ECO:0000256" key="1">
    <source>
        <dbReference type="SAM" id="MobiDB-lite"/>
    </source>
</evidence>
<dbReference type="EMBL" id="PYDT01000008">
    <property type="protein sequence ID" value="THU52844.1"/>
    <property type="molecule type" value="Genomic_DNA"/>
</dbReference>
<proteinExistence type="predicted"/>